<keyword evidence="3" id="KW-1185">Reference proteome</keyword>
<gene>
    <name evidence="2" type="ORF">GCM10023172_15590</name>
</gene>
<dbReference type="Proteomes" id="UP001501243">
    <property type="component" value="Unassembled WGS sequence"/>
</dbReference>
<dbReference type="EMBL" id="BAABGQ010000005">
    <property type="protein sequence ID" value="GAA4498486.1"/>
    <property type="molecule type" value="Genomic_DNA"/>
</dbReference>
<sequence>MKKLLILSACLLALASSPVAAQTSGPEVTTVSIYNGLDMQIVITRGEGKSEVIVVSYKESRKNPTVREEACQKVFAKLYQEGYTLKGTYGGGYNSHIENTLLFIKG</sequence>
<protein>
    <submittedName>
        <fullName evidence="2">Uncharacterized protein</fullName>
    </submittedName>
</protein>
<accession>A0ABP8Q6Q9</accession>
<organism evidence="2 3">
    <name type="scientific">Hymenobacter ginsengisoli</name>
    <dbReference type="NCBI Taxonomy" id="1051626"/>
    <lineage>
        <taxon>Bacteria</taxon>
        <taxon>Pseudomonadati</taxon>
        <taxon>Bacteroidota</taxon>
        <taxon>Cytophagia</taxon>
        <taxon>Cytophagales</taxon>
        <taxon>Hymenobacteraceae</taxon>
        <taxon>Hymenobacter</taxon>
    </lineage>
</organism>
<feature type="chain" id="PRO_5045589575" evidence="1">
    <location>
        <begin position="22"/>
        <end position="106"/>
    </location>
</feature>
<feature type="signal peptide" evidence="1">
    <location>
        <begin position="1"/>
        <end position="21"/>
    </location>
</feature>
<keyword evidence="1" id="KW-0732">Signal</keyword>
<evidence type="ECO:0000256" key="1">
    <source>
        <dbReference type="SAM" id="SignalP"/>
    </source>
</evidence>
<evidence type="ECO:0000313" key="3">
    <source>
        <dbReference type="Proteomes" id="UP001501243"/>
    </source>
</evidence>
<proteinExistence type="predicted"/>
<dbReference type="RefSeq" id="WP_208130755.1">
    <property type="nucleotide sequence ID" value="NZ_BAABGQ010000005.1"/>
</dbReference>
<reference evidence="3" key="1">
    <citation type="journal article" date="2019" name="Int. J. Syst. Evol. Microbiol.">
        <title>The Global Catalogue of Microorganisms (GCM) 10K type strain sequencing project: providing services to taxonomists for standard genome sequencing and annotation.</title>
        <authorList>
            <consortium name="The Broad Institute Genomics Platform"/>
            <consortium name="The Broad Institute Genome Sequencing Center for Infectious Disease"/>
            <person name="Wu L."/>
            <person name="Ma J."/>
        </authorList>
    </citation>
    <scope>NUCLEOTIDE SEQUENCE [LARGE SCALE GENOMIC DNA]</scope>
    <source>
        <strain evidence="3">JCM 17841</strain>
    </source>
</reference>
<comment type="caution">
    <text evidence="2">The sequence shown here is derived from an EMBL/GenBank/DDBJ whole genome shotgun (WGS) entry which is preliminary data.</text>
</comment>
<name>A0ABP8Q6Q9_9BACT</name>
<evidence type="ECO:0000313" key="2">
    <source>
        <dbReference type="EMBL" id="GAA4498486.1"/>
    </source>
</evidence>